<organism evidence="1 2">
    <name type="scientific">Methanosarcina mazei (strain ATCC BAA-159 / DSM 3647 / Goe1 / Go1 / JCM 11833 / OCM 88)</name>
    <name type="common">Methanosarcina frisia</name>
    <dbReference type="NCBI Taxonomy" id="192952"/>
    <lineage>
        <taxon>Archaea</taxon>
        <taxon>Methanobacteriati</taxon>
        <taxon>Methanobacteriota</taxon>
        <taxon>Stenosarchaea group</taxon>
        <taxon>Methanomicrobia</taxon>
        <taxon>Methanosarcinales</taxon>
        <taxon>Methanosarcinaceae</taxon>
        <taxon>Methanosarcina</taxon>
    </lineage>
</organism>
<dbReference type="KEGG" id="mma:MM_0791"/>
<dbReference type="EMBL" id="AE008384">
    <property type="protein sequence ID" value="AAM30487.1"/>
    <property type="molecule type" value="Genomic_DNA"/>
</dbReference>
<dbReference type="Proteomes" id="UP000000595">
    <property type="component" value="Chromosome"/>
</dbReference>
<accession>Q8PYR9</accession>
<dbReference type="HOGENOM" id="CLU_2662381_0_0_2"/>
<reference evidence="1 2" key="1">
    <citation type="journal article" date="2002" name="J. Mol. Microbiol. Biotechnol.">
        <title>The genome of Methanosarcina mazei: evidence for lateral gene transfer between Bacteria and Archaea.</title>
        <authorList>
            <person name="Deppenmeier U."/>
            <person name="Johann A."/>
            <person name="Hartsch T."/>
            <person name="Merkl R."/>
            <person name="Schmitz R.A."/>
            <person name="Martinez-Arias R."/>
            <person name="Henne A."/>
            <person name="Wiezer A."/>
            <person name="Baumer S."/>
            <person name="Jacobi C."/>
            <person name="Bruggemann H."/>
            <person name="Lienard T."/>
            <person name="Christmann A."/>
            <person name="Bomeke M."/>
            <person name="Steckel S."/>
            <person name="Bhattacharyya A."/>
            <person name="Lykidis A."/>
            <person name="Overbeek R."/>
            <person name="Klenk H.P."/>
            <person name="Gunsalus R.P."/>
            <person name="Fritz H.J."/>
            <person name="Gottschalk G."/>
        </authorList>
    </citation>
    <scope>NUCLEOTIDE SEQUENCE [LARGE SCALE GENOMIC DNA]</scope>
    <source>
        <strain evidence="2">ATCC BAA-159 / DSM 3647 / Goe1 / Go1 / JCM 11833 / OCM 88</strain>
    </source>
</reference>
<evidence type="ECO:0000313" key="2">
    <source>
        <dbReference type="Proteomes" id="UP000000595"/>
    </source>
</evidence>
<proteinExistence type="predicted"/>
<dbReference type="AlphaFoldDB" id="Q8PYR9"/>
<name>Q8PYR9_METMA</name>
<protein>
    <submittedName>
        <fullName evidence="1">Uncharacterized protein</fullName>
    </submittedName>
</protein>
<evidence type="ECO:0000313" key="1">
    <source>
        <dbReference type="EMBL" id="AAM30487.1"/>
    </source>
</evidence>
<sequence length="75" mass="9036">MLSSAYVLNSERRYANIRIQLTANARIEGSIHITSLHYQFLQLLLEPGQHKRRKMVLRTYVWPYIRVYIPYQEIN</sequence>
<gene>
    <name evidence="1" type="ordered locus">MM_0791</name>
</gene>